<evidence type="ECO:0000313" key="1">
    <source>
        <dbReference type="EMBL" id="TPN82970.1"/>
    </source>
</evidence>
<protein>
    <submittedName>
        <fullName evidence="1">Uncharacterized protein</fullName>
    </submittedName>
</protein>
<dbReference type="OrthoDB" id="1164989at2"/>
<dbReference type="Proteomes" id="UP000315540">
    <property type="component" value="Unassembled WGS sequence"/>
</dbReference>
<organism evidence="1 2">
    <name type="scientific">Aquimarina algicola</name>
    <dbReference type="NCBI Taxonomy" id="2589995"/>
    <lineage>
        <taxon>Bacteria</taxon>
        <taxon>Pseudomonadati</taxon>
        <taxon>Bacteroidota</taxon>
        <taxon>Flavobacteriia</taxon>
        <taxon>Flavobacteriales</taxon>
        <taxon>Flavobacteriaceae</taxon>
        <taxon>Aquimarina</taxon>
    </lineage>
</organism>
<accession>A0A504J8G5</accession>
<name>A0A504J8G5_9FLAO</name>
<dbReference type="AlphaFoldDB" id="A0A504J8G5"/>
<proteinExistence type="predicted"/>
<dbReference type="RefSeq" id="WP_140596494.1">
    <property type="nucleotide sequence ID" value="NZ_VFWZ01000008.1"/>
</dbReference>
<keyword evidence="2" id="KW-1185">Reference proteome</keyword>
<gene>
    <name evidence="1" type="ORF">FHK87_21325</name>
</gene>
<sequence>MQNFTKEEQKVLRGVHASLGRKYGTSGRYVSFIAAGDREANTRLAKSILKDLKAILEILVPNKSKTFKPQNKENENE</sequence>
<evidence type="ECO:0000313" key="2">
    <source>
        <dbReference type="Proteomes" id="UP000315540"/>
    </source>
</evidence>
<reference evidence="1 2" key="1">
    <citation type="submission" date="2019-06" db="EMBL/GenBank/DDBJ databases">
        <authorList>
            <person name="Meng X."/>
        </authorList>
    </citation>
    <scope>NUCLEOTIDE SEQUENCE [LARGE SCALE GENOMIC DNA]</scope>
    <source>
        <strain evidence="1 2">M625</strain>
    </source>
</reference>
<dbReference type="EMBL" id="VFWZ01000008">
    <property type="protein sequence ID" value="TPN82970.1"/>
    <property type="molecule type" value="Genomic_DNA"/>
</dbReference>
<comment type="caution">
    <text evidence="1">The sequence shown here is derived from an EMBL/GenBank/DDBJ whole genome shotgun (WGS) entry which is preliminary data.</text>
</comment>